<name>A0A8J6AVY2_9EUKA</name>
<proteinExistence type="predicted"/>
<organism evidence="2 3">
    <name type="scientific">Carpediemonas membranifera</name>
    <dbReference type="NCBI Taxonomy" id="201153"/>
    <lineage>
        <taxon>Eukaryota</taxon>
        <taxon>Metamonada</taxon>
        <taxon>Carpediemonas-like organisms</taxon>
        <taxon>Carpediemonas</taxon>
    </lineage>
</organism>
<sequence length="287" mass="32594">MSVADLKAKIEAVEAERKQALVTIDSEARVFKADVAEKKAQLLTLTRERDQLLRRRQELDAENTAYRKRIADLETALSSTEVRMTTQIEMLKKQNLQVEKEKQSLEVRLERIEAKLKEIDAQKNELNDQLHTTDAEKLKMQQIADAETKKNLTLESELKSLQGEAKDLRTKFDTEKNQHASNVREIAVRHKNLQEQIMGIKANLAEVQRKFDISAGKNKTLLAANTALKTQKAELESVVQSQRDKVKQLERDVVTLTNISHKSPSRPTSRGRSRPGSRAAPRTPVAK</sequence>
<evidence type="ECO:0000313" key="3">
    <source>
        <dbReference type="Proteomes" id="UP000717585"/>
    </source>
</evidence>
<dbReference type="Gene3D" id="1.10.287.1490">
    <property type="match status" value="1"/>
</dbReference>
<feature type="compositionally biased region" description="Low complexity" evidence="1">
    <location>
        <begin position="276"/>
        <end position="287"/>
    </location>
</feature>
<gene>
    <name evidence="2" type="ORF">J8273_8876</name>
</gene>
<reference evidence="2" key="1">
    <citation type="submission" date="2021-05" db="EMBL/GenBank/DDBJ databases">
        <title>A free-living protist that lacks canonical eukaryotic 1 DNA replication and segregation systems.</title>
        <authorList>
            <person name="Salas-Leiva D.E."/>
            <person name="Tromer E.C."/>
            <person name="Curtis B.A."/>
            <person name="Jerlstrom-Hultqvist J."/>
            <person name="Kolisko M."/>
            <person name="Yi Z."/>
            <person name="Salas-Leiva J.S."/>
            <person name="Gallot-Lavallee L."/>
            <person name="Kops G.J.P.L."/>
            <person name="Archibald J.M."/>
            <person name="Simpson A.G.B."/>
            <person name="Roger A.J."/>
        </authorList>
    </citation>
    <scope>NUCLEOTIDE SEQUENCE</scope>
    <source>
        <strain evidence="2">BICM</strain>
    </source>
</reference>
<protein>
    <submittedName>
        <fullName evidence="2">Chromosome partition protein Smc</fullName>
    </submittedName>
</protein>
<accession>A0A8J6AVY2</accession>
<keyword evidence="3" id="KW-1185">Reference proteome</keyword>
<evidence type="ECO:0000313" key="2">
    <source>
        <dbReference type="EMBL" id="KAG9389583.1"/>
    </source>
</evidence>
<feature type="region of interest" description="Disordered" evidence="1">
    <location>
        <begin position="253"/>
        <end position="287"/>
    </location>
</feature>
<comment type="caution">
    <text evidence="2">The sequence shown here is derived from an EMBL/GenBank/DDBJ whole genome shotgun (WGS) entry which is preliminary data.</text>
</comment>
<dbReference type="Proteomes" id="UP000717585">
    <property type="component" value="Unassembled WGS sequence"/>
</dbReference>
<dbReference type="EMBL" id="JAHDYR010000069">
    <property type="protein sequence ID" value="KAG9389583.1"/>
    <property type="molecule type" value="Genomic_DNA"/>
</dbReference>
<dbReference type="AlphaFoldDB" id="A0A8J6AVY2"/>
<evidence type="ECO:0000256" key="1">
    <source>
        <dbReference type="SAM" id="MobiDB-lite"/>
    </source>
</evidence>